<dbReference type="InterPro" id="IPR027417">
    <property type="entry name" value="P-loop_NTPase"/>
</dbReference>
<gene>
    <name evidence="2" type="ORF">GCM10009682_60140</name>
</gene>
<dbReference type="Gene3D" id="3.40.50.300">
    <property type="entry name" value="P-loop containing nucleotide triphosphate hydrolases"/>
    <property type="match status" value="1"/>
</dbReference>
<dbReference type="InterPro" id="IPR050166">
    <property type="entry name" value="ABC_transporter_ATP-bind"/>
</dbReference>
<dbReference type="RefSeq" id="WP_425560572.1">
    <property type="nucleotide sequence ID" value="NZ_BAAALT010000279.1"/>
</dbReference>
<reference evidence="2 3" key="1">
    <citation type="journal article" date="2019" name="Int. J. Syst. Evol. Microbiol.">
        <title>The Global Catalogue of Microorganisms (GCM) 10K type strain sequencing project: providing services to taxonomists for standard genome sequencing and annotation.</title>
        <authorList>
            <consortium name="The Broad Institute Genomics Platform"/>
            <consortium name="The Broad Institute Genome Sequencing Center for Infectious Disease"/>
            <person name="Wu L."/>
            <person name="Ma J."/>
        </authorList>
    </citation>
    <scope>NUCLEOTIDE SEQUENCE [LARGE SCALE GENOMIC DNA]</scope>
    <source>
        <strain evidence="2 3">JCM 13250</strain>
    </source>
</reference>
<name>A0ABN2MQM1_9ACTN</name>
<dbReference type="PANTHER" id="PTHR42788:SF13">
    <property type="entry name" value="ALIPHATIC SULFONATES IMPORT ATP-BINDING PROTEIN SSUB"/>
    <property type="match status" value="1"/>
</dbReference>
<evidence type="ECO:0000313" key="3">
    <source>
        <dbReference type="Proteomes" id="UP001500218"/>
    </source>
</evidence>
<evidence type="ECO:0000256" key="1">
    <source>
        <dbReference type="ARBA" id="ARBA00022448"/>
    </source>
</evidence>
<sequence length="115" mass="12704">MACSSGPRSPGRSRRGPRILLLDEPFAALDALTRERMQEELRSLWQVTGTTVILVTHSRDEAAYLGTRIVALSARPGRVVLDQVSGLPRSAEPRHAVEFVSTRDKVLDLVRSVAR</sequence>
<protein>
    <submittedName>
        <fullName evidence="2">Uncharacterized protein</fullName>
    </submittedName>
</protein>
<dbReference type="EMBL" id="BAAALT010000279">
    <property type="protein sequence ID" value="GAA1833703.1"/>
    <property type="molecule type" value="Genomic_DNA"/>
</dbReference>
<evidence type="ECO:0000313" key="2">
    <source>
        <dbReference type="EMBL" id="GAA1833703.1"/>
    </source>
</evidence>
<keyword evidence="3" id="KW-1185">Reference proteome</keyword>
<dbReference type="Proteomes" id="UP001500218">
    <property type="component" value="Unassembled WGS sequence"/>
</dbReference>
<dbReference type="SUPFAM" id="SSF52540">
    <property type="entry name" value="P-loop containing nucleoside triphosphate hydrolases"/>
    <property type="match status" value="1"/>
</dbReference>
<keyword evidence="1" id="KW-0813">Transport</keyword>
<comment type="caution">
    <text evidence="2">The sequence shown here is derived from an EMBL/GenBank/DDBJ whole genome shotgun (WGS) entry which is preliminary data.</text>
</comment>
<proteinExistence type="predicted"/>
<dbReference type="PANTHER" id="PTHR42788">
    <property type="entry name" value="TAURINE IMPORT ATP-BINDING PROTEIN-RELATED"/>
    <property type="match status" value="1"/>
</dbReference>
<organism evidence="2 3">
    <name type="scientific">Luedemannella flava</name>
    <dbReference type="NCBI Taxonomy" id="349316"/>
    <lineage>
        <taxon>Bacteria</taxon>
        <taxon>Bacillati</taxon>
        <taxon>Actinomycetota</taxon>
        <taxon>Actinomycetes</taxon>
        <taxon>Micromonosporales</taxon>
        <taxon>Micromonosporaceae</taxon>
        <taxon>Luedemannella</taxon>
    </lineage>
</organism>
<accession>A0ABN2MQM1</accession>